<evidence type="ECO:0000313" key="10">
    <source>
        <dbReference type="EMBL" id="QTA83923.1"/>
    </source>
</evidence>
<sequence>MQKKLLILLPVFLFICLLTVSGCEYFQKKDDSIHIALVGPMTGKHDTVGKSFRQGVKLYIDSINDSGGINGRQVVIDIYDDQNNQELARSEALKIVQNNKALAVIGHHYSTCSIKGGDVYKKEGIPAISPASTNVNVTLNNPWFFRSSFNDNLQGRFLANYAKKVFNKPSVSIIYEQEDYGTYLADIFEKTSIELGTEIKYKWQFDPYDRQLDSNLKQIVYDLKSKDDAGVVFISTHADAGIKILKTMKDAVVLNPVMGPDAFASEAFQKGFDIYPKERRNPGFYTNGMYVTTPLIFDTTNSKGQKFKESYIKEFREIPGWHAAFAYDTAMVIVHALKSIEAQGLPDTLKEERRKLRNFLASMNTIDDAVEGVTGYNYFDKWGDSQKPVLIGVYKNKNIVSALTQFQTITNPAALSQLEAARKQDKVLMFDGHYMYRINVIYTGIDIIEIDDINFKDLTCTLDFFMWFRYQGEMDTKEMLFLNAAEPVTMGQPIREKITKDNLNYKLYRIKGRFRMDFIPSQYVYGEHIAGVSIRHPAFDRNNLVYVKDVLGMGSINDEEILRDKMQDSQVISPAVDWKIKRVWFFQDILEEHSMGNPEYLNITGGNVEYSRFNMAVRLAPDKFILRHIIPEEWIVYMLILSIVMFLFFLITAHTKRFGPYIRVLWVLQFISAMLLLISGEYYSINKLGGTYYLEPVVLTFKLLWWIIPTIFINICIKRFIWAPLEERTKRSIPKVLQNASVLIIYVMSFFGIIAFVFDQPLTSLLASTGVAAMIFGLALQVNISNIFSGIAINLERPFRVGDWVKIDDFKEGKVIDINWRSTRIKTRDDTIVCIPNSQASESPIENFSYPDDGYYKYFTVHIDPVHPPERVKKILMDAVLSTPGLESDPAPGIRFLGLTAGMTGQSESWAANYLISVYAKDYGKKFAHNEMVWSNVWIHLNRAGIRHVMPRQETHMFLERIKKKQVIPDKAYGILQEIEMFQPFSHEAKIYLSQHMKRHHFYPGESIVRQGDTGNSLFIIEEGVVGVRVKFDNRQSAVEVAKMGAGNFFGEMALLTGEQRTATIISVTETYLYEITKENIAPLIEDEPRISRLLSNILTERKMGIEAKKHADEAEEIDKATLASQLFNKIQNFFGFKH</sequence>
<dbReference type="GO" id="GO:0005886">
    <property type="term" value="C:plasma membrane"/>
    <property type="evidence" value="ECO:0007669"/>
    <property type="project" value="UniProtKB-SubCell"/>
</dbReference>
<gene>
    <name evidence="10" type="ORF">dnl_63480</name>
</gene>
<dbReference type="RefSeq" id="WP_207689701.1">
    <property type="nucleotide sequence ID" value="NZ_CP061799.1"/>
</dbReference>
<evidence type="ECO:0000256" key="1">
    <source>
        <dbReference type="ARBA" id="ARBA00004651"/>
    </source>
</evidence>
<dbReference type="Proteomes" id="UP000663720">
    <property type="component" value="Chromosome"/>
</dbReference>
<feature type="transmembrane region" description="Helical" evidence="8">
    <location>
        <begin position="703"/>
        <end position="725"/>
    </location>
</feature>
<keyword evidence="11" id="KW-1185">Reference proteome</keyword>
<dbReference type="InterPro" id="IPR014710">
    <property type="entry name" value="RmlC-like_jellyroll"/>
</dbReference>
<evidence type="ECO:0000256" key="6">
    <source>
        <dbReference type="ARBA" id="ARBA00022989"/>
    </source>
</evidence>
<dbReference type="InterPro" id="IPR028081">
    <property type="entry name" value="Leu-bd"/>
</dbReference>
<dbReference type="Gene3D" id="1.10.287.1260">
    <property type="match status" value="1"/>
</dbReference>
<evidence type="ECO:0000256" key="7">
    <source>
        <dbReference type="ARBA" id="ARBA00023136"/>
    </source>
</evidence>
<keyword evidence="4 8" id="KW-0812">Transmembrane</keyword>
<dbReference type="PROSITE" id="PS00889">
    <property type="entry name" value="CNMP_BINDING_2"/>
    <property type="match status" value="1"/>
</dbReference>
<feature type="domain" description="Cyclic nucleotide-binding" evidence="9">
    <location>
        <begin position="981"/>
        <end position="1102"/>
    </location>
</feature>
<dbReference type="InterPro" id="IPR006685">
    <property type="entry name" value="MscS_channel_2nd"/>
</dbReference>
<dbReference type="SUPFAM" id="SSF51206">
    <property type="entry name" value="cAMP-binding domain-like"/>
    <property type="match status" value="1"/>
</dbReference>
<accession>A0A975GKL6</accession>
<comment type="subcellular location">
    <subcellularLocation>
        <location evidence="1">Cell membrane</location>
        <topology evidence="1">Multi-pass membrane protein</topology>
    </subcellularLocation>
</comment>
<dbReference type="PROSITE" id="PS51257">
    <property type="entry name" value="PROKAR_LIPOPROTEIN"/>
    <property type="match status" value="1"/>
</dbReference>
<dbReference type="SUPFAM" id="SSF50182">
    <property type="entry name" value="Sm-like ribonucleoproteins"/>
    <property type="match status" value="1"/>
</dbReference>
<keyword evidence="7 8" id="KW-0472">Membrane</keyword>
<evidence type="ECO:0000313" key="11">
    <source>
        <dbReference type="Proteomes" id="UP000663720"/>
    </source>
</evidence>
<dbReference type="Pfam" id="PF00924">
    <property type="entry name" value="MS_channel_2nd"/>
    <property type="match status" value="1"/>
</dbReference>
<dbReference type="InterPro" id="IPR011066">
    <property type="entry name" value="MscS_channel_C_sf"/>
</dbReference>
<dbReference type="EMBL" id="CP061799">
    <property type="protein sequence ID" value="QTA83923.1"/>
    <property type="molecule type" value="Genomic_DNA"/>
</dbReference>
<protein>
    <submittedName>
        <fullName evidence="10">Leucine and cyclic nucleotide binding domain-containing protein</fullName>
    </submittedName>
</protein>
<feature type="transmembrane region" description="Helical" evidence="8">
    <location>
        <begin position="664"/>
        <end position="683"/>
    </location>
</feature>
<dbReference type="CDD" id="cd00038">
    <property type="entry name" value="CAP_ED"/>
    <property type="match status" value="1"/>
</dbReference>
<dbReference type="PROSITE" id="PS50042">
    <property type="entry name" value="CNMP_BINDING_3"/>
    <property type="match status" value="1"/>
</dbReference>
<feature type="transmembrane region" description="Helical" evidence="8">
    <location>
        <begin position="770"/>
        <end position="793"/>
    </location>
</feature>
<dbReference type="KEGG" id="dli:dnl_63480"/>
<dbReference type="PRINTS" id="PR00103">
    <property type="entry name" value="CAMPKINASE"/>
</dbReference>
<evidence type="ECO:0000256" key="5">
    <source>
        <dbReference type="ARBA" id="ARBA00022729"/>
    </source>
</evidence>
<keyword evidence="5" id="KW-0732">Signal</keyword>
<dbReference type="PANTHER" id="PTHR47151">
    <property type="entry name" value="LEU/ILE/VAL-BINDING ABC TRANSPORTER SUBUNIT"/>
    <property type="match status" value="1"/>
</dbReference>
<dbReference type="Gene3D" id="2.30.30.60">
    <property type="match status" value="1"/>
</dbReference>
<proteinExistence type="inferred from homology"/>
<feature type="transmembrane region" description="Helical" evidence="8">
    <location>
        <begin position="737"/>
        <end position="758"/>
    </location>
</feature>
<reference evidence="10" key="1">
    <citation type="journal article" date="2021" name="Microb. Physiol.">
        <title>Proteogenomic Insights into the Physiology of Marine, Sulfate-Reducing, Filamentous Desulfonema limicola and Desulfonema magnum.</title>
        <authorList>
            <person name="Schnaars V."/>
            <person name="Wohlbrand L."/>
            <person name="Scheve S."/>
            <person name="Hinrichs C."/>
            <person name="Reinhardt R."/>
            <person name="Rabus R."/>
        </authorList>
    </citation>
    <scope>NUCLEOTIDE SEQUENCE</scope>
    <source>
        <strain evidence="10">5ac10</strain>
    </source>
</reference>
<evidence type="ECO:0000256" key="8">
    <source>
        <dbReference type="SAM" id="Phobius"/>
    </source>
</evidence>
<dbReference type="InterPro" id="IPR023408">
    <property type="entry name" value="MscS_beta-dom_sf"/>
</dbReference>
<dbReference type="InterPro" id="IPR000595">
    <property type="entry name" value="cNMP-bd_dom"/>
</dbReference>
<dbReference type="InterPro" id="IPR018488">
    <property type="entry name" value="cNMP-bd_CS"/>
</dbReference>
<organism evidence="10 11">
    <name type="scientific">Desulfonema limicola</name>
    <dbReference type="NCBI Taxonomy" id="45656"/>
    <lineage>
        <taxon>Bacteria</taxon>
        <taxon>Pseudomonadati</taxon>
        <taxon>Thermodesulfobacteriota</taxon>
        <taxon>Desulfobacteria</taxon>
        <taxon>Desulfobacterales</taxon>
        <taxon>Desulfococcaceae</taxon>
        <taxon>Desulfonema</taxon>
    </lineage>
</organism>
<dbReference type="Gene3D" id="3.40.50.2300">
    <property type="match status" value="2"/>
</dbReference>
<keyword evidence="6 8" id="KW-1133">Transmembrane helix</keyword>
<evidence type="ECO:0000256" key="3">
    <source>
        <dbReference type="ARBA" id="ARBA00022475"/>
    </source>
</evidence>
<dbReference type="GO" id="GO:0008381">
    <property type="term" value="F:mechanosensitive monoatomic ion channel activity"/>
    <property type="evidence" value="ECO:0007669"/>
    <property type="project" value="UniProtKB-ARBA"/>
</dbReference>
<dbReference type="Pfam" id="PF00027">
    <property type="entry name" value="cNMP_binding"/>
    <property type="match status" value="1"/>
</dbReference>
<dbReference type="SMART" id="SM00100">
    <property type="entry name" value="cNMP"/>
    <property type="match status" value="1"/>
</dbReference>
<dbReference type="InterPro" id="IPR018490">
    <property type="entry name" value="cNMP-bd_dom_sf"/>
</dbReference>
<dbReference type="PROSITE" id="PS00888">
    <property type="entry name" value="CNMP_BINDING_1"/>
    <property type="match status" value="1"/>
</dbReference>
<dbReference type="AlphaFoldDB" id="A0A975GKL6"/>
<dbReference type="Gene3D" id="2.60.120.10">
    <property type="entry name" value="Jelly Rolls"/>
    <property type="match status" value="1"/>
</dbReference>
<comment type="similarity">
    <text evidence="2">Belongs to the leucine-binding protein family.</text>
</comment>
<dbReference type="InterPro" id="IPR010920">
    <property type="entry name" value="LSM_dom_sf"/>
</dbReference>
<dbReference type="PANTHER" id="PTHR47151:SF2">
    <property type="entry name" value="AMINO ACID BINDING PROTEIN"/>
    <property type="match status" value="1"/>
</dbReference>
<keyword evidence="3" id="KW-1003">Cell membrane</keyword>
<dbReference type="SUPFAM" id="SSF82689">
    <property type="entry name" value="Mechanosensitive channel protein MscS (YggB), C-terminal domain"/>
    <property type="match status" value="1"/>
</dbReference>
<evidence type="ECO:0000256" key="2">
    <source>
        <dbReference type="ARBA" id="ARBA00010062"/>
    </source>
</evidence>
<dbReference type="CDD" id="cd19985">
    <property type="entry name" value="PBP1_ABC_HAAT-like"/>
    <property type="match status" value="1"/>
</dbReference>
<evidence type="ECO:0000256" key="4">
    <source>
        <dbReference type="ARBA" id="ARBA00022692"/>
    </source>
</evidence>
<dbReference type="InterPro" id="IPR028082">
    <property type="entry name" value="Peripla_BP_I"/>
</dbReference>
<name>A0A975GKL6_9BACT</name>
<evidence type="ECO:0000259" key="9">
    <source>
        <dbReference type="PROSITE" id="PS50042"/>
    </source>
</evidence>
<dbReference type="Pfam" id="PF13458">
    <property type="entry name" value="Peripla_BP_6"/>
    <property type="match status" value="1"/>
</dbReference>
<dbReference type="SUPFAM" id="SSF53822">
    <property type="entry name" value="Periplasmic binding protein-like I"/>
    <property type="match status" value="1"/>
</dbReference>
<feature type="transmembrane region" description="Helical" evidence="8">
    <location>
        <begin position="634"/>
        <end position="652"/>
    </location>
</feature>